<dbReference type="SMART" id="SM00028">
    <property type="entry name" value="TPR"/>
    <property type="match status" value="3"/>
</dbReference>
<dbReference type="PANTHER" id="PTHR45586:SF1">
    <property type="entry name" value="LIPOPOLYSACCHARIDE ASSEMBLY PROTEIN B"/>
    <property type="match status" value="1"/>
</dbReference>
<dbReference type="Pfam" id="PF01841">
    <property type="entry name" value="Transglut_core"/>
    <property type="match status" value="1"/>
</dbReference>
<feature type="domain" description="Transglutaminase-like" evidence="4">
    <location>
        <begin position="101"/>
        <end position="200"/>
    </location>
</feature>
<reference evidence="5 6" key="1">
    <citation type="journal article" date="2007" name="Proc. Natl. Acad. Sci. U.S.A.">
        <title>Characterization of a marine gammaproteobacterium capable of aerobic anoxygenic photosynthesis.</title>
        <authorList>
            <person name="Fuchs B.M."/>
            <person name="Spring S."/>
            <person name="Teeling H."/>
            <person name="Quast C."/>
            <person name="Wulf J."/>
            <person name="Schattenhofer M."/>
            <person name="Yan S."/>
            <person name="Ferriera S."/>
            <person name="Johnson J."/>
            <person name="Glockner F.O."/>
            <person name="Amann R."/>
        </authorList>
    </citation>
    <scope>NUCLEOTIDE SEQUENCE [LARGE SCALE GENOMIC DNA]</scope>
    <source>
        <strain evidence="5">KT71</strain>
    </source>
</reference>
<keyword evidence="6" id="KW-1185">Reference proteome</keyword>
<dbReference type="InterPro" id="IPR051012">
    <property type="entry name" value="CellSynth/LPSAsmb/PSIAsmb"/>
</dbReference>
<dbReference type="STRING" id="314285.KT71_01770"/>
<evidence type="ECO:0000313" key="6">
    <source>
        <dbReference type="Proteomes" id="UP000019205"/>
    </source>
</evidence>
<proteinExistence type="predicted"/>
<keyword evidence="1" id="KW-0677">Repeat</keyword>
<feature type="repeat" description="TPR" evidence="3">
    <location>
        <begin position="265"/>
        <end position="298"/>
    </location>
</feature>
<evidence type="ECO:0000256" key="2">
    <source>
        <dbReference type="ARBA" id="ARBA00022803"/>
    </source>
</evidence>
<sequence>MCLPVISLVRAKHRGVSGAPWRALISATVVAFPSGRNSFRLCVTSLLLMLLAGCTTAPQWAFDLRDVPPLKLDGQLYSYDPDSPDLKDPGILQVTPEMREFVEAYTGDSNNSHNKLMSLHRAIKGQGALAMHYDPFADGTAAQAFARGSANCLSYAHMFTALAREAGLNARYQWIEVRPEWHRMGERVAVRLHVNVQVKMRDSTEYMVDIDPLNRNEVAGARLMSDREGFALYYNNLAMNALADDRPVFAWKQLVRGLHQAPGLSQLWVNLGAIYRYAGQYPEAEQAYFHALEIDDSDRSAMNNLVVLYELQGRSNEQHYWEDRLERYRNLNPYYHASLGDVAMEEEDWETAYDHYAEAAKMQPDDGLLIYSKGLAAHQLGKIDEAEHLISRAIEKAAFQVEKQRYRVQLKIIREEQAAAL</sequence>
<evidence type="ECO:0000256" key="3">
    <source>
        <dbReference type="PROSITE-ProRule" id="PRU00339"/>
    </source>
</evidence>
<dbReference type="eggNOG" id="COG0457">
    <property type="taxonomic scope" value="Bacteria"/>
</dbReference>
<dbReference type="SUPFAM" id="SSF48452">
    <property type="entry name" value="TPR-like"/>
    <property type="match status" value="1"/>
</dbReference>
<dbReference type="Pfam" id="PF00515">
    <property type="entry name" value="TPR_1"/>
    <property type="match status" value="1"/>
</dbReference>
<dbReference type="Gene3D" id="1.25.40.10">
    <property type="entry name" value="Tetratricopeptide repeat domain"/>
    <property type="match status" value="2"/>
</dbReference>
<dbReference type="GO" id="GO:0008233">
    <property type="term" value="F:peptidase activity"/>
    <property type="evidence" value="ECO:0007669"/>
    <property type="project" value="UniProtKB-KW"/>
</dbReference>
<accession>A4A6L8</accession>
<dbReference type="InterPro" id="IPR002931">
    <property type="entry name" value="Transglutaminase-like"/>
</dbReference>
<dbReference type="PANTHER" id="PTHR45586">
    <property type="entry name" value="TPR REPEAT-CONTAINING PROTEIN PA4667"/>
    <property type="match status" value="1"/>
</dbReference>
<dbReference type="HOGENOM" id="CLU_056368_1_0_6"/>
<keyword evidence="2 3" id="KW-0802">TPR repeat</keyword>
<dbReference type="GO" id="GO:0006508">
    <property type="term" value="P:proteolysis"/>
    <property type="evidence" value="ECO:0007669"/>
    <property type="project" value="UniProtKB-KW"/>
</dbReference>
<dbReference type="InterPro" id="IPR019734">
    <property type="entry name" value="TPR_rpt"/>
</dbReference>
<keyword evidence="5" id="KW-0645">Protease</keyword>
<dbReference type="PROSITE" id="PS50005">
    <property type="entry name" value="TPR"/>
    <property type="match status" value="2"/>
</dbReference>
<gene>
    <name evidence="5" type="ORF">KT71_01770</name>
</gene>
<feature type="repeat" description="TPR" evidence="3">
    <location>
        <begin position="333"/>
        <end position="366"/>
    </location>
</feature>
<dbReference type="InterPro" id="IPR038765">
    <property type="entry name" value="Papain-like_cys_pep_sf"/>
</dbReference>
<dbReference type="Proteomes" id="UP000019205">
    <property type="component" value="Chromosome"/>
</dbReference>
<keyword evidence="5" id="KW-0378">Hydrolase</keyword>
<comment type="caution">
    <text evidence="5">The sequence shown here is derived from an EMBL/GenBank/DDBJ whole genome shotgun (WGS) entry which is preliminary data.</text>
</comment>
<dbReference type="SUPFAM" id="SSF54001">
    <property type="entry name" value="Cysteine proteinases"/>
    <property type="match status" value="1"/>
</dbReference>
<evidence type="ECO:0000313" key="5">
    <source>
        <dbReference type="EMBL" id="EAQ98665.2"/>
    </source>
</evidence>
<evidence type="ECO:0000256" key="1">
    <source>
        <dbReference type="ARBA" id="ARBA00022737"/>
    </source>
</evidence>
<dbReference type="InterPro" id="IPR011990">
    <property type="entry name" value="TPR-like_helical_dom_sf"/>
</dbReference>
<name>A4A6L8_9GAMM</name>
<protein>
    <submittedName>
        <fullName evidence="5">Transglutaminase-like enzyme, putative cysteine protease</fullName>
    </submittedName>
</protein>
<organism evidence="5 6">
    <name type="scientific">Congregibacter litoralis KT71</name>
    <dbReference type="NCBI Taxonomy" id="314285"/>
    <lineage>
        <taxon>Bacteria</taxon>
        <taxon>Pseudomonadati</taxon>
        <taxon>Pseudomonadota</taxon>
        <taxon>Gammaproteobacteria</taxon>
        <taxon>Cellvibrionales</taxon>
        <taxon>Halieaceae</taxon>
        <taxon>Congregibacter</taxon>
    </lineage>
</organism>
<dbReference type="Gene3D" id="3.10.620.30">
    <property type="match status" value="1"/>
</dbReference>
<evidence type="ECO:0000259" key="4">
    <source>
        <dbReference type="Pfam" id="PF01841"/>
    </source>
</evidence>
<reference evidence="5 6" key="2">
    <citation type="journal article" date="2009" name="PLoS ONE">
        <title>The photosynthetic apparatus and its regulation in the aerobic gammaproteobacterium Congregibacter litoralis gen. nov., sp. nov.</title>
        <authorList>
            <person name="Spring S."/>
            <person name="Lunsdorf H."/>
            <person name="Fuchs B.M."/>
            <person name="Tindall B.J."/>
        </authorList>
    </citation>
    <scope>NUCLEOTIDE SEQUENCE [LARGE SCALE GENOMIC DNA]</scope>
    <source>
        <strain evidence="5">KT71</strain>
    </source>
</reference>
<dbReference type="AlphaFoldDB" id="A4A6L8"/>
<dbReference type="EMBL" id="AAOA02000002">
    <property type="protein sequence ID" value="EAQ98665.2"/>
    <property type="molecule type" value="Genomic_DNA"/>
</dbReference>